<accession>A0A318S1W7</accession>
<dbReference type="AlphaFoldDB" id="A0A318S1W7"/>
<dbReference type="Gene3D" id="3.40.390.10">
    <property type="entry name" value="Collagenase (Catalytic Domain)"/>
    <property type="match status" value="1"/>
</dbReference>
<dbReference type="SUPFAM" id="SSF55486">
    <property type="entry name" value="Metalloproteases ('zincins'), catalytic domain"/>
    <property type="match status" value="1"/>
</dbReference>
<dbReference type="RefSeq" id="WP_245937886.1">
    <property type="nucleotide sequence ID" value="NZ_QJSP01000006.1"/>
</dbReference>
<dbReference type="InterPro" id="IPR001506">
    <property type="entry name" value="Peptidase_M12A"/>
</dbReference>
<dbReference type="EMBL" id="QJSP01000006">
    <property type="protein sequence ID" value="PYE17398.1"/>
    <property type="molecule type" value="Genomic_DNA"/>
</dbReference>
<dbReference type="GO" id="GO:0004222">
    <property type="term" value="F:metalloendopeptidase activity"/>
    <property type="evidence" value="ECO:0007669"/>
    <property type="project" value="InterPro"/>
</dbReference>
<organism evidence="2 3">
    <name type="scientific">Williamsia limnetica</name>
    <dbReference type="NCBI Taxonomy" id="882452"/>
    <lineage>
        <taxon>Bacteria</taxon>
        <taxon>Bacillati</taxon>
        <taxon>Actinomycetota</taxon>
        <taxon>Actinomycetes</taxon>
        <taxon>Mycobacteriales</taxon>
        <taxon>Nocardiaceae</taxon>
        <taxon>Williamsia</taxon>
    </lineage>
</organism>
<evidence type="ECO:0000259" key="1">
    <source>
        <dbReference type="SMART" id="SM00235"/>
    </source>
</evidence>
<evidence type="ECO:0000313" key="3">
    <source>
        <dbReference type="Proteomes" id="UP000247591"/>
    </source>
</evidence>
<proteinExistence type="predicted"/>
<protein>
    <submittedName>
        <fullName evidence="2">Astacin (Peptidase family M12A)</fullName>
    </submittedName>
</protein>
<dbReference type="InterPro" id="IPR006026">
    <property type="entry name" value="Peptidase_Metallo"/>
</dbReference>
<dbReference type="InterPro" id="IPR024079">
    <property type="entry name" value="MetalloPept_cat_dom_sf"/>
</dbReference>
<comment type="caution">
    <text evidence="2">The sequence shown here is derived from an EMBL/GenBank/DDBJ whole genome shotgun (WGS) entry which is preliminary data.</text>
</comment>
<name>A0A318S1W7_WILLI</name>
<gene>
    <name evidence="2" type="ORF">DFR67_106101</name>
</gene>
<sequence length="286" mass="31897">MTTNDDHCRIMSLPSRLHQRAAELAVTINPVNAPLQEPLSGTNIHVDAPLMLTVTTGKYWGPRPRRLTVGFMEPTPDDLRKRIVSHMNAWTATAGISFALTSGVGDVRISRERGGYYSYLGTDIGLIPLNRQTMNLEAFTMNTSEAEFRRVVRHETGHTLGFPHEHMRRALVERIDPAKAYAYFQRTQRWSKEMVDQQVLTSLNEKNIIGTPPDQDSIMCYQLPGVITTDGMPIRGGIDINATDFEFAGKIYPKLFADADSPAAHTTIADLENDWDPSEDVLVGAT</sequence>
<dbReference type="GO" id="GO:0006508">
    <property type="term" value="P:proteolysis"/>
    <property type="evidence" value="ECO:0007669"/>
    <property type="project" value="InterPro"/>
</dbReference>
<feature type="domain" description="Peptidase metallopeptidase" evidence="1">
    <location>
        <begin position="56"/>
        <end position="217"/>
    </location>
</feature>
<dbReference type="SMART" id="SM00235">
    <property type="entry name" value="ZnMc"/>
    <property type="match status" value="1"/>
</dbReference>
<evidence type="ECO:0000313" key="2">
    <source>
        <dbReference type="EMBL" id="PYE17398.1"/>
    </source>
</evidence>
<dbReference type="GO" id="GO:0008270">
    <property type="term" value="F:zinc ion binding"/>
    <property type="evidence" value="ECO:0007669"/>
    <property type="project" value="InterPro"/>
</dbReference>
<dbReference type="Pfam" id="PF01400">
    <property type="entry name" value="Astacin"/>
    <property type="match status" value="1"/>
</dbReference>
<dbReference type="Proteomes" id="UP000247591">
    <property type="component" value="Unassembled WGS sequence"/>
</dbReference>
<keyword evidence="3" id="KW-1185">Reference proteome</keyword>
<reference evidence="2 3" key="1">
    <citation type="submission" date="2018-06" db="EMBL/GenBank/DDBJ databases">
        <title>Genomic Encyclopedia of Type Strains, Phase IV (KMG-IV): sequencing the most valuable type-strain genomes for metagenomic binning, comparative biology and taxonomic classification.</title>
        <authorList>
            <person name="Goeker M."/>
        </authorList>
    </citation>
    <scope>NUCLEOTIDE SEQUENCE [LARGE SCALE GENOMIC DNA]</scope>
    <source>
        <strain evidence="2 3">DSM 45521</strain>
    </source>
</reference>